<name>A0A5F0MRP8_CARDV</name>
<dbReference type="Pfam" id="PF06445">
    <property type="entry name" value="GyrI-like"/>
    <property type="match status" value="1"/>
</dbReference>
<reference evidence="2 3" key="1">
    <citation type="journal article" date="2018" name="Int. J. Food Microbiol.">
        <title>Growth of Carnobacterium spp. isolated from chilled vacuum-packaged meat under relevant acidic conditions.</title>
        <authorList>
            <person name="Zhang P."/>
            <person name="Badoni M."/>
            <person name="Ganzle M."/>
            <person name="Yang X."/>
        </authorList>
    </citation>
    <scope>NUCLEOTIDE SEQUENCE [LARGE SCALE GENOMIC DNA]</scope>
    <source>
        <strain evidence="2 3">B2</strain>
    </source>
</reference>
<protein>
    <recommendedName>
        <fullName evidence="1">GyrI-like small molecule binding domain-containing protein</fullName>
    </recommendedName>
</protein>
<proteinExistence type="predicted"/>
<accession>A0A5F0MRP8</accession>
<feature type="domain" description="GyrI-like small molecule binding" evidence="1">
    <location>
        <begin position="44"/>
        <end position="208"/>
    </location>
</feature>
<dbReference type="Gene3D" id="3.20.80.10">
    <property type="entry name" value="Regulatory factor, effector binding domain"/>
    <property type="match status" value="1"/>
</dbReference>
<gene>
    <name evidence="2" type="ORF">CKN69_10060</name>
</gene>
<dbReference type="EMBL" id="NRPP01000017">
    <property type="protein sequence ID" value="TFJ24958.1"/>
    <property type="molecule type" value="Genomic_DNA"/>
</dbReference>
<organism evidence="2 3">
    <name type="scientific">Carnobacterium divergens</name>
    <name type="common">Lactobacillus divergens</name>
    <dbReference type="NCBI Taxonomy" id="2748"/>
    <lineage>
        <taxon>Bacteria</taxon>
        <taxon>Bacillati</taxon>
        <taxon>Bacillota</taxon>
        <taxon>Bacilli</taxon>
        <taxon>Lactobacillales</taxon>
        <taxon>Carnobacteriaceae</taxon>
        <taxon>Carnobacterium</taxon>
    </lineage>
</organism>
<evidence type="ECO:0000313" key="2">
    <source>
        <dbReference type="EMBL" id="TFJ24958.1"/>
    </source>
</evidence>
<evidence type="ECO:0000259" key="1">
    <source>
        <dbReference type="Pfam" id="PF06445"/>
    </source>
</evidence>
<dbReference type="AlphaFoldDB" id="A0A5F0MRP8"/>
<comment type="caution">
    <text evidence="2">The sequence shown here is derived from an EMBL/GenBank/DDBJ whole genome shotgun (WGS) entry which is preliminary data.</text>
</comment>
<dbReference type="Proteomes" id="UP000297938">
    <property type="component" value="Unassembled WGS sequence"/>
</dbReference>
<dbReference type="InterPro" id="IPR029442">
    <property type="entry name" value="GyrI-like"/>
</dbReference>
<sequence>MKVKYTGKSYSSIRNNPFNQKGDDKVTYYDWRKVEKQFYFPTTDPYILKKPAFQYLIIKRSNPLQKESFIEEMEWVLAVSKAIKLKSNQTNKNPDYQLFPIECRWIQSDVGEQIDFQLMIRQPRFINEKLLQQAVLSKNNLTHQFFLEQPEPTLRVFCLHKGSYHTEEDCLNKMTHYCQSKGYQRVGKDYEEIYVADFRNHTPEQLKTVLSFEIEKTT</sequence>
<dbReference type="InterPro" id="IPR011256">
    <property type="entry name" value="Reg_factor_effector_dom_sf"/>
</dbReference>
<evidence type="ECO:0000313" key="3">
    <source>
        <dbReference type="Proteomes" id="UP000297938"/>
    </source>
</evidence>